<feature type="region of interest" description="Disordered" evidence="1">
    <location>
        <begin position="153"/>
        <end position="208"/>
    </location>
</feature>
<feature type="compositionally biased region" description="Polar residues" evidence="1">
    <location>
        <begin position="172"/>
        <end position="185"/>
    </location>
</feature>
<evidence type="ECO:0000313" key="2">
    <source>
        <dbReference type="Proteomes" id="UP000095282"/>
    </source>
</evidence>
<evidence type="ECO:0000256" key="1">
    <source>
        <dbReference type="SAM" id="MobiDB-lite"/>
    </source>
</evidence>
<organism evidence="2 3">
    <name type="scientific">Caenorhabditis tropicalis</name>
    <dbReference type="NCBI Taxonomy" id="1561998"/>
    <lineage>
        <taxon>Eukaryota</taxon>
        <taxon>Metazoa</taxon>
        <taxon>Ecdysozoa</taxon>
        <taxon>Nematoda</taxon>
        <taxon>Chromadorea</taxon>
        <taxon>Rhabditida</taxon>
        <taxon>Rhabditina</taxon>
        <taxon>Rhabditomorpha</taxon>
        <taxon>Rhabditoidea</taxon>
        <taxon>Rhabditidae</taxon>
        <taxon>Peloderinae</taxon>
        <taxon>Caenorhabditis</taxon>
    </lineage>
</organism>
<keyword evidence="2" id="KW-1185">Reference proteome</keyword>
<proteinExistence type="predicted"/>
<feature type="compositionally biased region" description="Basic and acidic residues" evidence="1">
    <location>
        <begin position="292"/>
        <end position="312"/>
    </location>
</feature>
<dbReference type="eggNOG" id="ENOG502TG3P">
    <property type="taxonomic scope" value="Eukaryota"/>
</dbReference>
<feature type="compositionally biased region" description="Basic and acidic residues" evidence="1">
    <location>
        <begin position="266"/>
        <end position="284"/>
    </location>
</feature>
<feature type="region of interest" description="Disordered" evidence="1">
    <location>
        <begin position="1"/>
        <end position="30"/>
    </location>
</feature>
<name>A0A1I7V1X9_9PELO</name>
<feature type="compositionally biased region" description="Basic residues" evidence="1">
    <location>
        <begin position="8"/>
        <end position="18"/>
    </location>
</feature>
<protein>
    <submittedName>
        <fullName evidence="3">BZIP domain-containing protein</fullName>
    </submittedName>
</protein>
<dbReference type="WBParaSite" id="Csp11.Scaffold630.g21576.t1">
    <property type="protein sequence ID" value="Csp11.Scaffold630.g21576.t1"/>
    <property type="gene ID" value="Csp11.Scaffold630.g21576"/>
</dbReference>
<accession>A0A1I7V1X9</accession>
<dbReference type="Proteomes" id="UP000095282">
    <property type="component" value="Unplaced"/>
</dbReference>
<evidence type="ECO:0000313" key="3">
    <source>
        <dbReference type="WBParaSite" id="Csp11.Scaffold630.g21576.t1"/>
    </source>
</evidence>
<feature type="compositionally biased region" description="Acidic residues" evidence="1">
    <location>
        <begin position="195"/>
        <end position="205"/>
    </location>
</feature>
<dbReference type="AlphaFoldDB" id="A0A1I7V1X9"/>
<reference evidence="3" key="1">
    <citation type="submission" date="2016-11" db="UniProtKB">
        <authorList>
            <consortium name="WormBaseParasite"/>
        </authorList>
    </citation>
    <scope>IDENTIFICATION</scope>
</reference>
<sequence length="407" mass="48018">MPRDSVRRRNRSRSRTRRSPSPNDGLTEKQRRIKALEAELERKNRSVKEQEKRLFGTRVEINANSYRDDKEYMSPIRIGVPDASSLNSDSPPLRYTFTPPQSTYEYQFPPTDYPFEAPPVGNQFPYEFPPEFYGVQPHFYRDDQEVRVDEIPKWPMHGSPENSYAESEKSRSFSPTPRWKNQQDVQVDPMPVFPVEDDEEIDDQEAMGREERARIQMMMIAQQAEQAESQPRSNLRREEKRKSDREREEKRKARIEISKYRDQVLQKMEQEKKEKELRQREKERKARHALQRKQEEAESSKRKEMRRREEISRQSESDEFFLQYLIPAIGSLDIKSSKLEAKNPIEYVTVCNAVNIPKELLYGSKIADTKGESYKGAISNYVEKLVGLGVIDSNTRRLLKRIEVNFA</sequence>
<feature type="region of interest" description="Disordered" evidence="1">
    <location>
        <begin position="266"/>
        <end position="312"/>
    </location>
</feature>
<feature type="compositionally biased region" description="Basic and acidic residues" evidence="1">
    <location>
        <begin position="235"/>
        <end position="254"/>
    </location>
</feature>
<feature type="region of interest" description="Disordered" evidence="1">
    <location>
        <begin position="222"/>
        <end position="254"/>
    </location>
</feature>